<comment type="caution">
    <text evidence="5">The sequence shown here is derived from an EMBL/GenBank/DDBJ whole genome shotgun (WGS) entry which is preliminary data.</text>
</comment>
<evidence type="ECO:0000313" key="5">
    <source>
        <dbReference type="EMBL" id="TVO72419.1"/>
    </source>
</evidence>
<dbReference type="GO" id="GO:0006354">
    <property type="term" value="P:DNA-templated transcription elongation"/>
    <property type="evidence" value="ECO:0007669"/>
    <property type="project" value="InterPro"/>
</dbReference>
<keyword evidence="1" id="KW-0889">Transcription antitermination</keyword>
<dbReference type="InterPro" id="IPR006645">
    <property type="entry name" value="NGN-like_dom"/>
</dbReference>
<keyword evidence="3" id="KW-0804">Transcription</keyword>
<dbReference type="EMBL" id="VMNH01000016">
    <property type="protein sequence ID" value="TVO72419.1"/>
    <property type="molecule type" value="Genomic_DNA"/>
</dbReference>
<name>A0A558DUH0_9GAMM</name>
<evidence type="ECO:0000256" key="3">
    <source>
        <dbReference type="ARBA" id="ARBA00023163"/>
    </source>
</evidence>
<dbReference type="InterPro" id="IPR036735">
    <property type="entry name" value="NGN_dom_sf"/>
</dbReference>
<dbReference type="Gene3D" id="3.30.70.940">
    <property type="entry name" value="NusG, N-terminal domain"/>
    <property type="match status" value="1"/>
</dbReference>
<protein>
    <submittedName>
        <fullName evidence="5">Transcription/translation regulatory transformer protein RfaH</fullName>
    </submittedName>
</protein>
<dbReference type="GO" id="GO:0005829">
    <property type="term" value="C:cytosol"/>
    <property type="evidence" value="ECO:0007669"/>
    <property type="project" value="TreeGrafter"/>
</dbReference>
<dbReference type="InterPro" id="IPR008991">
    <property type="entry name" value="Translation_prot_SH3-like_sf"/>
</dbReference>
<dbReference type="PANTHER" id="PTHR30265:SF7">
    <property type="entry name" value="TRANSCRIPTION ANTITERMINATION PROTEIN RFAH"/>
    <property type="match status" value="1"/>
</dbReference>
<dbReference type="CDD" id="cd09892">
    <property type="entry name" value="NGN_SP_RfaH"/>
    <property type="match status" value="1"/>
</dbReference>
<gene>
    <name evidence="5" type="primary">rfaH</name>
    <name evidence="5" type="ORF">FHP88_12540</name>
</gene>
<dbReference type="AlphaFoldDB" id="A0A558DUH0"/>
<evidence type="ECO:0000256" key="1">
    <source>
        <dbReference type="ARBA" id="ARBA00022814"/>
    </source>
</evidence>
<feature type="domain" description="NusG-like N-terminal" evidence="4">
    <location>
        <begin position="12"/>
        <end position="107"/>
    </location>
</feature>
<proteinExistence type="predicted"/>
<evidence type="ECO:0000259" key="4">
    <source>
        <dbReference type="SMART" id="SM00738"/>
    </source>
</evidence>
<accession>A0A558DUH0</accession>
<dbReference type="GO" id="GO:0031564">
    <property type="term" value="P:transcription antitermination"/>
    <property type="evidence" value="ECO:0007669"/>
    <property type="project" value="UniProtKB-KW"/>
</dbReference>
<evidence type="ECO:0000313" key="6">
    <source>
        <dbReference type="Proteomes" id="UP000316649"/>
    </source>
</evidence>
<dbReference type="Proteomes" id="UP000316649">
    <property type="component" value="Unassembled WGS sequence"/>
</dbReference>
<dbReference type="InterPro" id="IPR010215">
    <property type="entry name" value="Transcription_antiterm_RfaH"/>
</dbReference>
<keyword evidence="2" id="KW-0805">Transcription regulation</keyword>
<dbReference type="NCBIfam" id="TIGR01955">
    <property type="entry name" value="RfaH"/>
    <property type="match status" value="1"/>
</dbReference>
<evidence type="ECO:0000256" key="2">
    <source>
        <dbReference type="ARBA" id="ARBA00023015"/>
    </source>
</evidence>
<dbReference type="SUPFAM" id="SSF50104">
    <property type="entry name" value="Translation proteins SH3-like domain"/>
    <property type="match status" value="1"/>
</dbReference>
<keyword evidence="6" id="KW-1185">Reference proteome</keyword>
<dbReference type="PANTHER" id="PTHR30265">
    <property type="entry name" value="RHO-INTERACTING TRANSCRIPTION TERMINATION FACTOR NUSG"/>
    <property type="match status" value="1"/>
</dbReference>
<organism evidence="5 6">
    <name type="scientific">Sedimenticola selenatireducens</name>
    <dbReference type="NCBI Taxonomy" id="191960"/>
    <lineage>
        <taxon>Bacteria</taxon>
        <taxon>Pseudomonadati</taxon>
        <taxon>Pseudomonadota</taxon>
        <taxon>Gammaproteobacteria</taxon>
        <taxon>Chromatiales</taxon>
        <taxon>Sedimenticolaceae</taxon>
        <taxon>Sedimenticola</taxon>
    </lineage>
</organism>
<dbReference type="Pfam" id="PF02357">
    <property type="entry name" value="NusG"/>
    <property type="match status" value="1"/>
</dbReference>
<dbReference type="InterPro" id="IPR043425">
    <property type="entry name" value="NusG-like"/>
</dbReference>
<reference evidence="5 6" key="1">
    <citation type="submission" date="2019-07" db="EMBL/GenBank/DDBJ databases">
        <title>The pathways for chlorine oxyanion respiration interact through the shared metabolite chlorate.</title>
        <authorList>
            <person name="Barnum T.P."/>
            <person name="Cheng Y."/>
            <person name="Hill K.A."/>
            <person name="Lucas L.N."/>
            <person name="Carlson H.K."/>
            <person name="Coates J.D."/>
        </authorList>
    </citation>
    <scope>NUCLEOTIDE SEQUENCE [LARGE SCALE GENOMIC DNA]</scope>
    <source>
        <strain evidence="5 6">BK-1</strain>
    </source>
</reference>
<dbReference type="SMART" id="SM00738">
    <property type="entry name" value="NGN"/>
    <property type="match status" value="1"/>
</dbReference>
<dbReference type="OrthoDB" id="9790639at2"/>
<sequence>MFFRKGFLMKNQTAWHLIHTKPRQEKTACEQLERQGFTTYLPLIRQQGPTNQQIIPLFPRYLFIRLTAGLDDWTPIRSTRGVSSLVRVGMNPAIISEHLIKAIQQRADGDGFHKPATKKLTKGDRIRLISGPFAEYEAIFSEQRAENRAIILLNLIGKQNRIEVPTESFIICN</sequence>
<dbReference type="SUPFAM" id="SSF82679">
    <property type="entry name" value="N-utilization substance G protein NusG, N-terminal domain"/>
    <property type="match status" value="1"/>
</dbReference>